<dbReference type="EMBL" id="CU207366">
    <property type="protein sequence ID" value="CAL66008.1"/>
    <property type="molecule type" value="Genomic_DNA"/>
</dbReference>
<dbReference type="InterPro" id="IPR029442">
    <property type="entry name" value="GyrI-like"/>
</dbReference>
<feature type="domain" description="GyrI-like small molecule binding" evidence="1">
    <location>
        <begin position="183"/>
        <end position="304"/>
    </location>
</feature>
<evidence type="ECO:0000313" key="2">
    <source>
        <dbReference type="EMBL" id="CAL66008.1"/>
    </source>
</evidence>
<dbReference type="HOGENOM" id="CLU_942300_0_0_10"/>
<name>A0M063_CHRFK</name>
<evidence type="ECO:0000259" key="1">
    <source>
        <dbReference type="Pfam" id="PF06445"/>
    </source>
</evidence>
<reference evidence="2 3" key="1">
    <citation type="journal article" date="2006" name="Environ. Microbiol.">
        <title>Whole genome analysis of the marine Bacteroidetes'Gramella forsetii' reveals adaptations to degradation of polymeric organic matter.</title>
        <authorList>
            <person name="Bauer M."/>
            <person name="Kube M."/>
            <person name="Teeling H."/>
            <person name="Richter M."/>
            <person name="Lombardot T."/>
            <person name="Allers E."/>
            <person name="Wuerdemann C.A."/>
            <person name="Quast C."/>
            <person name="Kuhl H."/>
            <person name="Knaust F."/>
            <person name="Woebken D."/>
            <person name="Bischof K."/>
            <person name="Mussmann M."/>
            <person name="Choudhuri J.V."/>
            <person name="Meyer F."/>
            <person name="Reinhardt R."/>
            <person name="Amann R.I."/>
            <person name="Gloeckner F.O."/>
        </authorList>
    </citation>
    <scope>NUCLEOTIDE SEQUENCE [LARGE SCALE GENOMIC DNA]</scope>
    <source>
        <strain evidence="2 3">KT0803</strain>
    </source>
</reference>
<dbReference type="SUPFAM" id="SSF55136">
    <property type="entry name" value="Probable bacterial effector-binding domain"/>
    <property type="match status" value="1"/>
</dbReference>
<sequence length="306" mass="35414">MKRILLFSLLFLVSVLIWYLFIKKYDYEFQMESRYGPGVAFYEISDWRNFSPKSKNKDIIITKSTPFESITQKLMSDNSDVLEMYWEFNRKNDSVTTISLSVGTSINELANRWAIVNPFRTSVYIDSLKQRVLEFKKRLNDVQQTYKVSLDSKITSSPEMNCICHSSSNIPIDSKASEMLGTIGYLENYVLERDLELTGPPFIKITSWNKVENVIAFDFCFPVNLAQDIKPTLEVSFREFKSSSALKAIFNGNYRLSHLAWYDLLDKATESGLNTNSLPLEIFYNNPKVEANSESWKAEIYLPVME</sequence>
<proteinExistence type="predicted"/>
<dbReference type="STRING" id="411154.GFO_1034"/>
<dbReference type="RefSeq" id="WP_011708927.1">
    <property type="nucleotide sequence ID" value="NC_008571.1"/>
</dbReference>
<dbReference type="Pfam" id="PF06445">
    <property type="entry name" value="GyrI-like"/>
    <property type="match status" value="1"/>
</dbReference>
<dbReference type="eggNOG" id="COG4978">
    <property type="taxonomic scope" value="Bacteria"/>
</dbReference>
<evidence type="ECO:0000313" key="3">
    <source>
        <dbReference type="Proteomes" id="UP000000755"/>
    </source>
</evidence>
<dbReference type="Gene3D" id="3.20.80.10">
    <property type="entry name" value="Regulatory factor, effector binding domain"/>
    <property type="match status" value="1"/>
</dbReference>
<dbReference type="OrthoDB" id="1421367at2"/>
<protein>
    <submittedName>
        <fullName evidence="2">Protein containing effector domain of transcription activators</fullName>
    </submittedName>
</protein>
<dbReference type="KEGG" id="gfo:GFO_1034"/>
<organism evidence="2 3">
    <name type="scientific">Christiangramia forsetii (strain DSM 17595 / CGMCC 1.15422 / KT0803)</name>
    <name type="common">Gramella forsetii</name>
    <dbReference type="NCBI Taxonomy" id="411154"/>
    <lineage>
        <taxon>Bacteria</taxon>
        <taxon>Pseudomonadati</taxon>
        <taxon>Bacteroidota</taxon>
        <taxon>Flavobacteriia</taxon>
        <taxon>Flavobacteriales</taxon>
        <taxon>Flavobacteriaceae</taxon>
        <taxon>Christiangramia</taxon>
    </lineage>
</organism>
<accession>A0M063</accession>
<gene>
    <name evidence="2" type="ordered locus">GFO_1034</name>
</gene>
<dbReference type="InterPro" id="IPR011256">
    <property type="entry name" value="Reg_factor_effector_dom_sf"/>
</dbReference>
<dbReference type="AlphaFoldDB" id="A0M063"/>
<dbReference type="Proteomes" id="UP000000755">
    <property type="component" value="Chromosome"/>
</dbReference>